<proteinExistence type="predicted"/>
<protein>
    <submittedName>
        <fullName evidence="1">Uncharacterized protein</fullName>
    </submittedName>
</protein>
<organism evidence="1 2">
    <name type="scientific">Araneus ventricosus</name>
    <name type="common">Orbweaver spider</name>
    <name type="synonym">Epeira ventricosa</name>
    <dbReference type="NCBI Taxonomy" id="182803"/>
    <lineage>
        <taxon>Eukaryota</taxon>
        <taxon>Metazoa</taxon>
        <taxon>Ecdysozoa</taxon>
        <taxon>Arthropoda</taxon>
        <taxon>Chelicerata</taxon>
        <taxon>Arachnida</taxon>
        <taxon>Araneae</taxon>
        <taxon>Araneomorphae</taxon>
        <taxon>Entelegynae</taxon>
        <taxon>Araneoidea</taxon>
        <taxon>Araneidae</taxon>
        <taxon>Araneus</taxon>
    </lineage>
</organism>
<evidence type="ECO:0000313" key="1">
    <source>
        <dbReference type="EMBL" id="GBN32800.1"/>
    </source>
</evidence>
<dbReference type="Proteomes" id="UP000499080">
    <property type="component" value="Unassembled WGS sequence"/>
</dbReference>
<comment type="caution">
    <text evidence="1">The sequence shown here is derived from an EMBL/GenBank/DDBJ whole genome shotgun (WGS) entry which is preliminary data.</text>
</comment>
<name>A0A4Y2N2I7_ARAVE</name>
<dbReference type="EMBL" id="BGPR01008293">
    <property type="protein sequence ID" value="GBN32800.1"/>
    <property type="molecule type" value="Genomic_DNA"/>
</dbReference>
<keyword evidence="2" id="KW-1185">Reference proteome</keyword>
<dbReference type="AlphaFoldDB" id="A0A4Y2N2I7"/>
<accession>A0A4Y2N2I7</accession>
<sequence>MSMDAYFLGNWKGRVRRDGARDLGYQPAGERWERLNGAGLEKQNLKTLTLSFQQHLEKNLKSFRGTAYIFHGFVILTDTLAGPAYPEGCKTQNGPVGKINDHRENNKVMVSPAPIG</sequence>
<gene>
    <name evidence="1" type="ORF">AVEN_180181_1</name>
</gene>
<evidence type="ECO:0000313" key="2">
    <source>
        <dbReference type="Proteomes" id="UP000499080"/>
    </source>
</evidence>
<reference evidence="1 2" key="1">
    <citation type="journal article" date="2019" name="Sci. Rep.">
        <title>Orb-weaving spider Araneus ventricosus genome elucidates the spidroin gene catalogue.</title>
        <authorList>
            <person name="Kono N."/>
            <person name="Nakamura H."/>
            <person name="Ohtoshi R."/>
            <person name="Moran D.A.P."/>
            <person name="Shinohara A."/>
            <person name="Yoshida Y."/>
            <person name="Fujiwara M."/>
            <person name="Mori M."/>
            <person name="Tomita M."/>
            <person name="Arakawa K."/>
        </authorList>
    </citation>
    <scope>NUCLEOTIDE SEQUENCE [LARGE SCALE GENOMIC DNA]</scope>
</reference>